<evidence type="ECO:0000313" key="1">
    <source>
        <dbReference type="EMBL" id="KAA3500809.1"/>
    </source>
</evidence>
<protein>
    <submittedName>
        <fullName evidence="1">HK97 gp10 family phage protein</fullName>
    </submittedName>
</protein>
<accession>A0AA88EZC7</accession>
<dbReference type="RefSeq" id="WP_149900111.1">
    <property type="nucleotide sequence ID" value="NZ_QRFF01000004.1"/>
</dbReference>
<evidence type="ECO:0000313" key="2">
    <source>
        <dbReference type="Proteomes" id="UP000473658"/>
    </source>
</evidence>
<reference evidence="1 2" key="1">
    <citation type="submission" date="2018-08" db="EMBL/GenBank/DDBJ databases">
        <title>Crown Gall in kiwifruit.</title>
        <authorList>
            <person name="Visnovsky S.B."/>
            <person name="Pitman A.R."/>
        </authorList>
    </citation>
    <scope>NUCLEOTIDE SEQUENCE [LARGE SCALE GENOMIC DNA]</scope>
    <source>
        <strain evidence="1 2">SBV_302_78_2</strain>
    </source>
</reference>
<dbReference type="Pfam" id="PF04883">
    <property type="entry name" value="HK97-gp10_like"/>
    <property type="match status" value="1"/>
</dbReference>
<organism evidence="1 2">
    <name type="scientific">Rhizobium rhizogenes</name>
    <name type="common">Agrobacterium rhizogenes</name>
    <dbReference type="NCBI Taxonomy" id="359"/>
    <lineage>
        <taxon>Bacteria</taxon>
        <taxon>Pseudomonadati</taxon>
        <taxon>Pseudomonadota</taxon>
        <taxon>Alphaproteobacteria</taxon>
        <taxon>Hyphomicrobiales</taxon>
        <taxon>Rhizobiaceae</taxon>
        <taxon>Rhizobium/Agrobacterium group</taxon>
        <taxon>Rhizobium</taxon>
    </lineage>
</organism>
<gene>
    <name evidence="1" type="ORF">DXM27_16530</name>
</gene>
<name>A0AA88EZC7_RHIRH</name>
<dbReference type="Proteomes" id="UP000473658">
    <property type="component" value="Unassembled WGS sequence"/>
</dbReference>
<dbReference type="InterPro" id="IPR010064">
    <property type="entry name" value="HK97-gp10_tail"/>
</dbReference>
<dbReference type="AlphaFoldDB" id="A0AA88EZC7"/>
<sequence>MSKQSERLKRRLNAIPAAVKDAVTPALSKSGTELADTMRRLAPVNTGALRDSITVTLPGEATPPYSQPGGSAVALENQVLVTAGNSDVRYPHLVEYGTSDTAAQPFFWPAYRLNKKRLTTRIKRAIRKAVKEAT</sequence>
<dbReference type="EMBL" id="QRFF01000004">
    <property type="protein sequence ID" value="KAA3500809.1"/>
    <property type="molecule type" value="Genomic_DNA"/>
</dbReference>
<proteinExistence type="predicted"/>
<dbReference type="NCBIfam" id="TIGR01725">
    <property type="entry name" value="phge_HK97_gp10"/>
    <property type="match status" value="1"/>
</dbReference>
<comment type="caution">
    <text evidence="1">The sequence shown here is derived from an EMBL/GenBank/DDBJ whole genome shotgun (WGS) entry which is preliminary data.</text>
</comment>